<dbReference type="InterPro" id="IPR051802">
    <property type="entry name" value="YfhM-like"/>
</dbReference>
<evidence type="ECO:0000313" key="3">
    <source>
        <dbReference type="EMBL" id="MEY8244786.1"/>
    </source>
</evidence>
<dbReference type="Proteomes" id="UP001565200">
    <property type="component" value="Unassembled WGS sequence"/>
</dbReference>
<dbReference type="Pfam" id="PF00207">
    <property type="entry name" value="A2M"/>
    <property type="match status" value="1"/>
</dbReference>
<gene>
    <name evidence="3" type="ORF">AAK873_04015</name>
</gene>
<comment type="caution">
    <text evidence="3">The sequence shown here is derived from an EMBL/GenBank/DDBJ whole genome shotgun (WGS) entry which is preliminary data.</text>
</comment>
<reference evidence="3 4" key="1">
    <citation type="submission" date="2024-03" db="EMBL/GenBank/DDBJ databases">
        <title>Mouse gut bacterial collection (mGBC) of GemPharmatech.</title>
        <authorList>
            <person name="He Y."/>
            <person name="Dong L."/>
            <person name="Wu D."/>
            <person name="Gao X."/>
            <person name="Lin Z."/>
        </authorList>
    </citation>
    <scope>NUCLEOTIDE SEQUENCE [LARGE SCALE GENOMIC DNA]</scope>
    <source>
        <strain evidence="3 4">54-13</strain>
    </source>
</reference>
<evidence type="ECO:0000256" key="1">
    <source>
        <dbReference type="ARBA" id="ARBA00010556"/>
    </source>
</evidence>
<dbReference type="EMBL" id="JBCLPP010000008">
    <property type="protein sequence ID" value="MEY8244786.1"/>
    <property type="molecule type" value="Genomic_DNA"/>
</dbReference>
<dbReference type="Pfam" id="PF17973">
    <property type="entry name" value="bMG10"/>
    <property type="match status" value="1"/>
</dbReference>
<organism evidence="3 4">
    <name type="scientific">Heminiphilus faecis</name>
    <dbReference type="NCBI Taxonomy" id="2601703"/>
    <lineage>
        <taxon>Bacteria</taxon>
        <taxon>Pseudomonadati</taxon>
        <taxon>Bacteroidota</taxon>
        <taxon>Bacteroidia</taxon>
        <taxon>Bacteroidales</taxon>
        <taxon>Muribaculaceae</taxon>
        <taxon>Heminiphilus</taxon>
    </lineage>
</organism>
<dbReference type="Gene3D" id="2.60.40.1930">
    <property type="match status" value="1"/>
</dbReference>
<dbReference type="InterPro" id="IPR041246">
    <property type="entry name" value="Bact_MG10"/>
</dbReference>
<dbReference type="RefSeq" id="WP_121698888.1">
    <property type="nucleotide sequence ID" value="NZ_JBCLPP010000008.1"/>
</dbReference>
<name>A0ABV4CVD2_9BACT</name>
<keyword evidence="4" id="KW-1185">Reference proteome</keyword>
<protein>
    <submittedName>
        <fullName evidence="3">Alpha-2-macroglobulin family protein</fullName>
    </submittedName>
</protein>
<dbReference type="Pfam" id="PF01835">
    <property type="entry name" value="MG2"/>
    <property type="match status" value="1"/>
</dbReference>
<comment type="similarity">
    <text evidence="1">Belongs to the protease inhibitor I39 (alpha-2-macroglobulin) family. Bacterial alpha-2-macroglobulin subfamily.</text>
</comment>
<evidence type="ECO:0000313" key="4">
    <source>
        <dbReference type="Proteomes" id="UP001565200"/>
    </source>
</evidence>
<evidence type="ECO:0000259" key="2">
    <source>
        <dbReference type="SMART" id="SM01360"/>
    </source>
</evidence>
<dbReference type="PANTHER" id="PTHR40094:SF1">
    <property type="entry name" value="UBIQUITIN DOMAIN-CONTAINING PROTEIN"/>
    <property type="match status" value="1"/>
</dbReference>
<dbReference type="InterPro" id="IPR002890">
    <property type="entry name" value="MG2"/>
</dbReference>
<sequence length="1890" mass="210068">MKKILLILTVIFTVMSLHSANRYEKPDFAYPKQVIKTSLAELDRALSDGDGKLAVRSLINYELAQSAIDPDSLTHVLARIQSITDNEKDPCIKSLLNTLLAHVYLDIYQANRWVYDRRDLPATADSDNYTLWNGRNFREKILTLTRDALKTPEALRKAPLKDYEGIVDIGEHTTEFYPTLYDFITSQALSTLDDFSEAAHMFSINSLCRYDVYSKMKFNYRSPVVNEILDIYRELLDFHRDDVAPFINCDIRRIDFIAQHIYYNEASLSTRDRKNGLLLELYHKYDNSPYAAEILTELDYDTDSDEGAELYPLIKKQLKEHPGYFRNGCLENMLKRITLKTINLSYNTTVVPGDTLTVKATNCNTPVYEIRVYNVPYAWNGKTSYRLQKKNMPRLVKTVKCTNGSNVPFRTETSEKIVLDRPGCYIIVPVIPGHKNELDNYYEMVHCTQFGLQTAAYAGNRWAYVFNPATGKPVSVPVSLTVSNYNGTVISNVNTGKDATAQLPVTGNRVYAKSGTDRYASPCYIPYSNKPDTTRKYIIHGFTDLSLYRPGDTVQWSGVVQSYLGRDAKIEPGFSVNVSLRDANYQLQDSAKAVSDNFGRIKGSFTIPDDGLTGIYSLQFSHPRSDKRQSNYGTVNFTVSDYRLPTYKIEITDIMRDRPESGAVTLKGKVETYSGFPMSGCDVNVDLSVAPRIWWWRGASDVSFYSAEVTTDAKGEFDIEFAKELLDSSPIPDGIFNASLTATSSTGENQNTSKAFTTGRPYILTASLDSDIDIANPVSLNISLQDLSGQSTDALINYRILDKAKKTVYEGSFMSSAPTVDWSNVTSGSYDIEFNTADSALAMPVISENTILYKPSDSLPPVTDTPLWIPVRHYTLKDSRKASVLYGVNAVKSYVHYAVFNGEDMLEQGWIETTRGLHRFEYVIPDSIGKVQINLSSTSEYRHAEGDVTVITESSAKGISINIESFRDHITPGAEETWTFKVIDRNGNGVKSAVMLDMYSKALDKLAALDFNLIPTFGGTSYYNMSSPAGLRTADSYTGSTYSPVKCTDITIPQFLTWGNPLYSYNNVMNMMAARTSGVRVRGTGKMASYAAVDDAGNIVRKHKKEIAAEEESADFAEDSSVQMTGSVATTTGKTTNDNFEYRAAENPIAFFRPDLTTDKDGNLEFSFTAPNANTTWQLCAIAFTPDMLVSNMAKEIVSNKPVMVQPNMPRFLRNGDKAYISASVMNNTDTTAVINTVVEIFDPVTDVVTDIYKFTDTVAPRASAIVTTPVNAGNDTAMTGYRIKSSTDAFADGEQSVIPVLPSVQPVIETVPFYIAPDSTGFSTRLPKMPDDARVTLQYCDNPVWYVVTALPGLRKDDADDALSASALLFSTAIAEGIINTDPAIASALEQWSTSDRSDSTLVSMLERNQDLKTVLLNSTPWVMDAKSDTERMTRLALLFDKNVINSSYTKAVKQLALLEAANGGWAWISQYKEPSSWITRNVLAMTGRLKQLGFMPDNKRLDEMTARGINYLDRQADMAIESDASATDISYVLVRDYYDNIPMSAGAKRLTGNTVTYLSRNWQTMDVAGKAIAALILYRHNYKTVSRNIIASLREFAVSTPEKGMWWPSLDDMTAWSMGKTGATSLILDAFNTVEPGCRDIDLIRQWLILQKETKNWGTSVTTSDVIASLLTSGSKWTVPASPAIIKIGDTVIESESTDRMLGYFRRDVSALHPSEATLSVKKSGTTPSWGAVYCQFKSDMTEIEAASCPEVSIDKQLYKRTNSSSGVEWIVADSIKTGDIVQVNLTITVKRDMDYVAITDQRGACFQPVEQLPQPVVSEGIYFYRENRDSSTNIFVTRLPKGVYRLSYELYANNAGTFSSGIATLQSQYAPAMSAHSSGRLIKVISE</sequence>
<dbReference type="Gene3D" id="1.50.10.20">
    <property type="match status" value="1"/>
</dbReference>
<dbReference type="SMART" id="SM01360">
    <property type="entry name" value="A2M"/>
    <property type="match status" value="1"/>
</dbReference>
<dbReference type="PANTHER" id="PTHR40094">
    <property type="entry name" value="ALPHA-2-MACROGLOBULIN HOMOLOG"/>
    <property type="match status" value="1"/>
</dbReference>
<feature type="domain" description="Alpha-2-macroglobulin" evidence="2">
    <location>
        <begin position="1150"/>
        <end position="1239"/>
    </location>
</feature>
<dbReference type="InterPro" id="IPR001599">
    <property type="entry name" value="Macroglobln_a2"/>
</dbReference>
<accession>A0ABV4CVD2</accession>
<proteinExistence type="inferred from homology"/>